<protein>
    <submittedName>
        <fullName evidence="1">Uncharacterized protein</fullName>
    </submittedName>
</protein>
<keyword evidence="2" id="KW-1185">Reference proteome</keyword>
<dbReference type="EMBL" id="JYDP01000090">
    <property type="protein sequence ID" value="KRZ08219.1"/>
    <property type="molecule type" value="Genomic_DNA"/>
</dbReference>
<gene>
    <name evidence="1" type="ORF">T11_5207</name>
</gene>
<organism evidence="1 2">
    <name type="scientific">Trichinella zimbabwensis</name>
    <dbReference type="NCBI Taxonomy" id="268475"/>
    <lineage>
        <taxon>Eukaryota</taxon>
        <taxon>Metazoa</taxon>
        <taxon>Ecdysozoa</taxon>
        <taxon>Nematoda</taxon>
        <taxon>Enoplea</taxon>
        <taxon>Dorylaimia</taxon>
        <taxon>Trichinellida</taxon>
        <taxon>Trichinellidae</taxon>
        <taxon>Trichinella</taxon>
    </lineage>
</organism>
<evidence type="ECO:0000313" key="1">
    <source>
        <dbReference type="EMBL" id="KRZ08219.1"/>
    </source>
</evidence>
<reference evidence="1 2" key="1">
    <citation type="submission" date="2015-01" db="EMBL/GenBank/DDBJ databases">
        <title>Evolution of Trichinella species and genotypes.</title>
        <authorList>
            <person name="Korhonen P.K."/>
            <person name="Edoardo P."/>
            <person name="Giuseppe L.R."/>
            <person name="Gasser R.B."/>
        </authorList>
    </citation>
    <scope>NUCLEOTIDE SEQUENCE [LARGE SCALE GENOMIC DNA]</scope>
    <source>
        <strain evidence="1">ISS1029</strain>
    </source>
</reference>
<dbReference type="AlphaFoldDB" id="A0A0V1HCA4"/>
<name>A0A0V1HCA4_9BILA</name>
<proteinExistence type="predicted"/>
<dbReference type="Proteomes" id="UP000055024">
    <property type="component" value="Unassembled WGS sequence"/>
</dbReference>
<evidence type="ECO:0000313" key="2">
    <source>
        <dbReference type="Proteomes" id="UP000055024"/>
    </source>
</evidence>
<sequence length="86" mass="9936">MIAAAMDMLRTAAHCRASNEAFASCDYLVLKFFTIFSSSMEPKHTCFQCTGTFDMIRRLPEINTLPLSEIPNRMHHHVIEWVLLFE</sequence>
<comment type="caution">
    <text evidence="1">The sequence shown here is derived from an EMBL/GenBank/DDBJ whole genome shotgun (WGS) entry which is preliminary data.</text>
</comment>
<accession>A0A0V1HCA4</accession>